<keyword evidence="1" id="KW-0812">Transmembrane</keyword>
<dbReference type="AlphaFoldDB" id="W8GJ34"/>
<evidence type="ECO:0008006" key="4">
    <source>
        <dbReference type="Google" id="ProtNLM"/>
    </source>
</evidence>
<reference evidence="2 3" key="1">
    <citation type="journal article" date="2014" name="Genome Biol. Evol.">
        <title>Phylogenomics of "Candidatus Hepatoplasma crinochetorum," a Lineage of Mollicutes Associated with Noninsect Arthropods.</title>
        <authorList>
            <person name="Leclercq S."/>
            <person name="Dittmer J."/>
            <person name="Bouchon D."/>
            <person name="Cordaux R."/>
        </authorList>
    </citation>
    <scope>NUCLEOTIDE SEQUENCE [LARGE SCALE GENOMIC DNA]</scope>
    <source>
        <strain evidence="2 3">Av</strain>
    </source>
</reference>
<protein>
    <recommendedName>
        <fullName evidence="4">Transmembrane protein</fullName>
    </recommendedName>
</protein>
<organism evidence="2 3">
    <name type="scientific">Candidatus Hepatoplasma crinochetorum Av</name>
    <dbReference type="NCBI Taxonomy" id="1427984"/>
    <lineage>
        <taxon>Bacteria</taxon>
        <taxon>Bacillati</taxon>
        <taxon>Mycoplasmatota</taxon>
        <taxon>Mollicutes</taxon>
        <taxon>Candidatus Hepatoplasmataceae</taxon>
        <taxon>Candidatus Hepatoplasma</taxon>
    </lineage>
</organism>
<gene>
    <name evidence="2" type="ORF">X271_00148</name>
</gene>
<keyword evidence="1" id="KW-1133">Transmembrane helix</keyword>
<dbReference type="RefSeq" id="WP_025208558.1">
    <property type="nucleotide sequence ID" value="NZ_CP006932.1"/>
</dbReference>
<evidence type="ECO:0000313" key="3">
    <source>
        <dbReference type="Proteomes" id="UP000019450"/>
    </source>
</evidence>
<dbReference type="Proteomes" id="UP000019450">
    <property type="component" value="Chromosome"/>
</dbReference>
<keyword evidence="3" id="KW-1185">Reference proteome</keyword>
<dbReference type="STRING" id="1427984.X271_00148"/>
<keyword evidence="1" id="KW-0472">Membrane</keyword>
<feature type="transmembrane region" description="Helical" evidence="1">
    <location>
        <begin position="12"/>
        <end position="35"/>
    </location>
</feature>
<dbReference type="EMBL" id="CP006932">
    <property type="protein sequence ID" value="AHK22257.1"/>
    <property type="molecule type" value="Genomic_DNA"/>
</dbReference>
<evidence type="ECO:0000313" key="2">
    <source>
        <dbReference type="EMBL" id="AHK22257.1"/>
    </source>
</evidence>
<feature type="transmembrane region" description="Helical" evidence="1">
    <location>
        <begin position="41"/>
        <end position="62"/>
    </location>
</feature>
<accession>W8GJ34</accession>
<name>W8GJ34_9MOLU</name>
<sequence>MNLNIKNKSISYYIFGTVFILLWIIFLITWCFVYVEPAALILFILWISSGLISSLLFIVGAFENTRYKNNLEKLKIEENKKAKYQQFDHQIPEKFNLNQEIKLDETSKIKQEKFSKSDFENFVEFNPNIEKIDKPIKKIEEENFQKVDREILANCEKICSNNWKCIQECVAFSLKFKDNLNIKDYKYDEEKRN</sequence>
<evidence type="ECO:0000256" key="1">
    <source>
        <dbReference type="SAM" id="Phobius"/>
    </source>
</evidence>
<proteinExistence type="predicted"/>
<dbReference type="HOGENOM" id="CLU_1406475_0_0_14"/>
<dbReference type="KEGG" id="hcr:X271_00148"/>